<dbReference type="Pfam" id="PF00078">
    <property type="entry name" value="RVT_1"/>
    <property type="match status" value="1"/>
</dbReference>
<comment type="similarity">
    <text evidence="1">Belongs to the bacterial reverse transcriptase family.</text>
</comment>
<protein>
    <submittedName>
        <fullName evidence="3">Reverse transcriptase domain-containing protein</fullName>
    </submittedName>
</protein>
<feature type="domain" description="Reverse transcriptase" evidence="2">
    <location>
        <begin position="17"/>
        <end position="143"/>
    </location>
</feature>
<keyword evidence="3" id="KW-0808">Transferase</keyword>
<dbReference type="GO" id="GO:0003964">
    <property type="term" value="F:RNA-directed DNA polymerase activity"/>
    <property type="evidence" value="ECO:0007669"/>
    <property type="project" value="UniProtKB-KW"/>
</dbReference>
<dbReference type="InterPro" id="IPR043502">
    <property type="entry name" value="DNA/RNA_pol_sf"/>
</dbReference>
<proteinExistence type="inferred from homology"/>
<name>A0ABV4P6W7_9GAMM</name>
<evidence type="ECO:0000256" key="1">
    <source>
        <dbReference type="ARBA" id="ARBA00034120"/>
    </source>
</evidence>
<dbReference type="PANTHER" id="PTHR34047:SF8">
    <property type="entry name" value="PROTEIN YKFC"/>
    <property type="match status" value="1"/>
</dbReference>
<evidence type="ECO:0000313" key="4">
    <source>
        <dbReference type="Proteomes" id="UP001569428"/>
    </source>
</evidence>
<gene>
    <name evidence="3" type="ORF">ACCI49_24850</name>
</gene>
<keyword evidence="3" id="KW-0695">RNA-directed DNA polymerase</keyword>
<dbReference type="InterPro" id="IPR051083">
    <property type="entry name" value="GrpII_Intron_Splice-Mob/Def"/>
</dbReference>
<comment type="caution">
    <text evidence="3">The sequence shown here is derived from an EMBL/GenBank/DDBJ whole genome shotgun (WGS) entry which is preliminary data.</text>
</comment>
<feature type="non-terminal residue" evidence="3">
    <location>
        <position position="143"/>
    </location>
</feature>
<evidence type="ECO:0000259" key="2">
    <source>
        <dbReference type="PROSITE" id="PS50878"/>
    </source>
</evidence>
<keyword evidence="3" id="KW-0548">Nucleotidyltransferase</keyword>
<dbReference type="EMBL" id="JBGMEK010000252">
    <property type="protein sequence ID" value="MFA0814100.1"/>
    <property type="molecule type" value="Genomic_DNA"/>
</dbReference>
<sequence>MTVKQLPKHLKQTCIETRQKVLNSRYRPQPVKRVFIPKGNGGQRPLGIPTVQDRLIQQAIAQILSEQWEPKFHALSFGFRPNRSAHQAIKQVQYFVRQGKRWTIDMDLKSFFDEVNHDKLMSTLKKSGIPADVLGLINRYLKA</sequence>
<dbReference type="PROSITE" id="PS50878">
    <property type="entry name" value="RT_POL"/>
    <property type="match status" value="1"/>
</dbReference>
<dbReference type="Proteomes" id="UP001569428">
    <property type="component" value="Unassembled WGS sequence"/>
</dbReference>
<evidence type="ECO:0000313" key="3">
    <source>
        <dbReference type="EMBL" id="MFA0814100.1"/>
    </source>
</evidence>
<accession>A0ABV4P6W7</accession>
<dbReference type="RefSeq" id="WP_371841944.1">
    <property type="nucleotide sequence ID" value="NZ_JBGMEK010000252.1"/>
</dbReference>
<reference evidence="3 4" key="1">
    <citation type="submission" date="2024-08" db="EMBL/GenBank/DDBJ databases">
        <authorList>
            <person name="Ishaq N."/>
        </authorList>
    </citation>
    <scope>NUCLEOTIDE SEQUENCE [LARGE SCALE GENOMIC DNA]</scope>
    <source>
        <strain evidence="3 4">DSM 18651</strain>
    </source>
</reference>
<keyword evidence="4" id="KW-1185">Reference proteome</keyword>
<organism evidence="3 4">
    <name type="scientific">Microbulbifer epialgicus</name>
    <dbReference type="NCBI Taxonomy" id="393907"/>
    <lineage>
        <taxon>Bacteria</taxon>
        <taxon>Pseudomonadati</taxon>
        <taxon>Pseudomonadota</taxon>
        <taxon>Gammaproteobacteria</taxon>
        <taxon>Cellvibrionales</taxon>
        <taxon>Microbulbiferaceae</taxon>
        <taxon>Microbulbifer</taxon>
    </lineage>
</organism>
<dbReference type="SUPFAM" id="SSF56672">
    <property type="entry name" value="DNA/RNA polymerases"/>
    <property type="match status" value="1"/>
</dbReference>
<dbReference type="CDD" id="cd01651">
    <property type="entry name" value="RT_G2_intron"/>
    <property type="match status" value="1"/>
</dbReference>
<dbReference type="InterPro" id="IPR000477">
    <property type="entry name" value="RT_dom"/>
</dbReference>
<dbReference type="PANTHER" id="PTHR34047">
    <property type="entry name" value="NUCLEAR INTRON MATURASE 1, MITOCHONDRIAL-RELATED"/>
    <property type="match status" value="1"/>
</dbReference>